<protein>
    <submittedName>
        <fullName evidence="1">TrbM/KikA/MpfK family conjugal transfer protein</fullName>
    </submittedName>
</protein>
<dbReference type="Pfam" id="PF07424">
    <property type="entry name" value="TrbM"/>
    <property type="match status" value="1"/>
</dbReference>
<dbReference type="InterPro" id="IPR009989">
    <property type="entry name" value="TrbM"/>
</dbReference>
<comment type="caution">
    <text evidence="1">The sequence shown here is derived from an EMBL/GenBank/DDBJ whole genome shotgun (WGS) entry which is preliminary data.</text>
</comment>
<dbReference type="AlphaFoldDB" id="A0A3S9YQK9"/>
<gene>
    <name evidence="1" type="ORF">N5D93_31485</name>
</gene>
<dbReference type="Proteomes" id="UP001161094">
    <property type="component" value="Unassembled WGS sequence"/>
</dbReference>
<accession>A0A3S9YQK9</accession>
<evidence type="ECO:0000313" key="2">
    <source>
        <dbReference type="Proteomes" id="UP001161094"/>
    </source>
</evidence>
<name>A0A3S9YQK9_9BURK</name>
<dbReference type="RefSeq" id="WP_127183538.1">
    <property type="nucleotide sequence ID" value="NZ_CP034689.1"/>
</dbReference>
<proteinExistence type="predicted"/>
<dbReference type="EMBL" id="JAOCDZ010000046">
    <property type="protein sequence ID" value="MDH0740358.1"/>
    <property type="molecule type" value="Genomic_DNA"/>
</dbReference>
<organism evidence="1 2">
    <name type="scientific">Achromobacter spanius</name>
    <dbReference type="NCBI Taxonomy" id="217203"/>
    <lineage>
        <taxon>Bacteria</taxon>
        <taxon>Pseudomonadati</taxon>
        <taxon>Pseudomonadota</taxon>
        <taxon>Betaproteobacteria</taxon>
        <taxon>Burkholderiales</taxon>
        <taxon>Alcaligenaceae</taxon>
        <taxon>Achromobacter</taxon>
    </lineage>
</organism>
<reference evidence="1" key="1">
    <citation type="submission" date="2022-09" db="EMBL/GenBank/DDBJ databases">
        <title>Intensive care unit water sources are persistently colonized with multi-drug resistant bacteria and are the site of extensive horizontal gene transfer of antibiotic resistance genes.</title>
        <authorList>
            <person name="Diorio-Toth L."/>
        </authorList>
    </citation>
    <scope>NUCLEOTIDE SEQUENCE</scope>
    <source>
        <strain evidence="1">GD03843</strain>
    </source>
</reference>
<evidence type="ECO:0000313" key="1">
    <source>
        <dbReference type="EMBL" id="MDH0740358.1"/>
    </source>
</evidence>
<sequence>MRTLRHLILLLTVTLAPVATPVYSAGSPSVDLGDVLDGDKRLACEAILCLSSGTRPSECAPSLSRYFGISMKKLSDTLEARRDFLSLCPASEDSKEMSDLVRAISQGAGRCDAAALNVALRTWRGGNDDGSLIIGNKRPGYCSVYESHEYTAFDDGLPLYVGTPADGGYWAEPRDYQHELAKYEKALAERKEREQNGKGPGFGMVGN</sequence>